<accession>A0A833H456</accession>
<name>A0A833H456_9LEPT</name>
<dbReference type="InterPro" id="IPR001054">
    <property type="entry name" value="A/G_cyclase"/>
</dbReference>
<sequence length="668" mass="76247">MRTLLYTKRLLCLGLLLFVGQSLPLLSAPSGAEKNVLVLHSYHKGLSWTERAVSGIENTFNQSNFSGTKVRIFYEYMDTKRFEDPEYQELLVPALKYKAQRVHYDVIISVDDAALQFLFKHREEIFGEPTPVVFCGVNFYSPELLAGKKNYTGVVEAFAAKDTIDLALRLHPQTKEFVIIGDDSVTSVANNRALQKVEPDYKDKGIKFRYMTGARIEEFRREIEKLEPGAIVLAMLFNRDSNNRFYTYEEAFERYAGLARVPVYTYWDFYLGNGAVGGKIISGRAQGEAAAAIAIRLLDGVPMSEIPVVTESPNEYIFDYKQLRRFSISEGDLPYGSHLINEPVTFREFYERYRSYIFGFLALITFLLVVIAVLAVNIRRRIRSEKKLIETNSAYYRFVPREFLDYLNKNDILDVLPGDCVKREMSILFSDIRSFTTLSENMTPEENFRFINSYLSYISPAIRNNGGFIDKFIGDAIMALFPGSADDVLRAAQDMTYRLVDFNLMRAKEGLQPISIGIGIHRGDLMLGTVGEAMRMDSTVISDAVNLASRLESLTKTYGAHVIVSEQVIDSLDEKRDLFLKRYLGRVNVKGKHKPVVVYEWLEAYSAIEKEPLIRYRERFEEAVRLIEKGHMTEAAPLLKEILKENPADGAAKYLMTRLRAAHEELEV</sequence>
<evidence type="ECO:0000256" key="2">
    <source>
        <dbReference type="SAM" id="SignalP"/>
    </source>
</evidence>
<dbReference type="Pfam" id="PF00211">
    <property type="entry name" value="Guanylate_cyc"/>
    <property type="match status" value="1"/>
</dbReference>
<dbReference type="AlphaFoldDB" id="A0A833H456"/>
<dbReference type="Proteomes" id="UP000460298">
    <property type="component" value="Unassembled WGS sequence"/>
</dbReference>
<protein>
    <recommendedName>
        <fullName evidence="3">Guanylate cyclase domain-containing protein</fullName>
    </recommendedName>
</protein>
<organism evidence="4 5">
    <name type="scientific">Leptonema illini</name>
    <dbReference type="NCBI Taxonomy" id="183"/>
    <lineage>
        <taxon>Bacteria</taxon>
        <taxon>Pseudomonadati</taxon>
        <taxon>Spirochaetota</taxon>
        <taxon>Spirochaetia</taxon>
        <taxon>Leptospirales</taxon>
        <taxon>Leptospiraceae</taxon>
        <taxon>Leptonema</taxon>
    </lineage>
</organism>
<dbReference type="GO" id="GO:0035556">
    <property type="term" value="P:intracellular signal transduction"/>
    <property type="evidence" value="ECO:0007669"/>
    <property type="project" value="InterPro"/>
</dbReference>
<dbReference type="CDD" id="cd07302">
    <property type="entry name" value="CHD"/>
    <property type="match status" value="1"/>
</dbReference>
<keyword evidence="1" id="KW-1133">Transmembrane helix</keyword>
<keyword evidence="2" id="KW-0732">Signal</keyword>
<dbReference type="Pfam" id="PF04392">
    <property type="entry name" value="ABC_sub_bind"/>
    <property type="match status" value="1"/>
</dbReference>
<dbReference type="InterPro" id="IPR029787">
    <property type="entry name" value="Nucleotide_cyclase"/>
</dbReference>
<dbReference type="SUPFAM" id="SSF55073">
    <property type="entry name" value="Nucleotide cyclase"/>
    <property type="match status" value="1"/>
</dbReference>
<reference evidence="4 5" key="1">
    <citation type="submission" date="2019-10" db="EMBL/GenBank/DDBJ databases">
        <title>Extracellular Electron Transfer in a Candidatus Methanoperedens spp. Enrichment Culture.</title>
        <authorList>
            <person name="Berger S."/>
            <person name="Rangel Shaw D."/>
            <person name="Berben T."/>
            <person name="In 'T Zandt M."/>
            <person name="Frank J."/>
            <person name="Reimann J."/>
            <person name="Jetten M.S.M."/>
            <person name="Welte C.U."/>
        </authorList>
    </citation>
    <scope>NUCLEOTIDE SEQUENCE [LARGE SCALE GENOMIC DNA]</scope>
    <source>
        <strain evidence="4">SB12</strain>
    </source>
</reference>
<comment type="caution">
    <text evidence="4">The sequence shown here is derived from an EMBL/GenBank/DDBJ whole genome shotgun (WGS) entry which is preliminary data.</text>
</comment>
<evidence type="ECO:0000256" key="1">
    <source>
        <dbReference type="SAM" id="Phobius"/>
    </source>
</evidence>
<dbReference type="Gene3D" id="3.40.50.2300">
    <property type="match status" value="2"/>
</dbReference>
<proteinExistence type="predicted"/>
<evidence type="ECO:0000259" key="3">
    <source>
        <dbReference type="PROSITE" id="PS50125"/>
    </source>
</evidence>
<dbReference type="PROSITE" id="PS50125">
    <property type="entry name" value="GUANYLATE_CYCLASE_2"/>
    <property type="match status" value="1"/>
</dbReference>
<evidence type="ECO:0000313" key="4">
    <source>
        <dbReference type="EMBL" id="KAB2934623.1"/>
    </source>
</evidence>
<feature type="chain" id="PRO_5032515168" description="Guanylate cyclase domain-containing protein" evidence="2">
    <location>
        <begin position="28"/>
        <end position="668"/>
    </location>
</feature>
<dbReference type="GO" id="GO:0004016">
    <property type="term" value="F:adenylate cyclase activity"/>
    <property type="evidence" value="ECO:0007669"/>
    <property type="project" value="UniProtKB-ARBA"/>
</dbReference>
<dbReference type="EMBL" id="WBUI01000002">
    <property type="protein sequence ID" value="KAB2934623.1"/>
    <property type="molecule type" value="Genomic_DNA"/>
</dbReference>
<dbReference type="GO" id="GO:0006171">
    <property type="term" value="P:cAMP biosynthetic process"/>
    <property type="evidence" value="ECO:0007669"/>
    <property type="project" value="TreeGrafter"/>
</dbReference>
<dbReference type="PANTHER" id="PTHR43081">
    <property type="entry name" value="ADENYLATE CYCLASE, TERMINAL-DIFFERENTIATION SPECIFIC-RELATED"/>
    <property type="match status" value="1"/>
</dbReference>
<keyword evidence="1" id="KW-0472">Membrane</keyword>
<dbReference type="PANTHER" id="PTHR43081:SF1">
    <property type="entry name" value="ADENYLATE CYCLASE, TERMINAL-DIFFERENTIATION SPECIFIC"/>
    <property type="match status" value="1"/>
</dbReference>
<gene>
    <name evidence="4" type="ORF">F9K24_02270</name>
</gene>
<feature type="transmembrane region" description="Helical" evidence="1">
    <location>
        <begin position="356"/>
        <end position="378"/>
    </location>
</feature>
<dbReference type="SMART" id="SM00044">
    <property type="entry name" value="CYCc"/>
    <property type="match status" value="1"/>
</dbReference>
<keyword evidence="1" id="KW-0812">Transmembrane</keyword>
<evidence type="ECO:0000313" key="5">
    <source>
        <dbReference type="Proteomes" id="UP000460298"/>
    </source>
</evidence>
<feature type="signal peptide" evidence="2">
    <location>
        <begin position="1"/>
        <end position="27"/>
    </location>
</feature>
<dbReference type="InterPro" id="IPR050697">
    <property type="entry name" value="Adenylyl/Guanylyl_Cyclase_3/4"/>
</dbReference>
<feature type="domain" description="Guanylate cyclase" evidence="3">
    <location>
        <begin position="426"/>
        <end position="552"/>
    </location>
</feature>
<dbReference type="Gene3D" id="3.30.70.1230">
    <property type="entry name" value="Nucleotide cyclase"/>
    <property type="match status" value="1"/>
</dbReference>
<dbReference type="InterPro" id="IPR007487">
    <property type="entry name" value="ABC_transpt-TYRBP-like"/>
</dbReference>